<evidence type="ECO:0000256" key="2">
    <source>
        <dbReference type="SAM" id="SignalP"/>
    </source>
</evidence>
<dbReference type="InterPro" id="IPR021883">
    <property type="entry name" value="LPA1-like"/>
</dbReference>
<evidence type="ECO:0000256" key="1">
    <source>
        <dbReference type="SAM" id="MobiDB-lite"/>
    </source>
</evidence>
<feature type="compositionally biased region" description="Low complexity" evidence="1">
    <location>
        <begin position="36"/>
        <end position="45"/>
    </location>
</feature>
<comment type="caution">
    <text evidence="3">The sequence shown here is derived from an EMBL/GenBank/DDBJ whole genome shotgun (WGS) entry which is preliminary data.</text>
</comment>
<keyword evidence="2" id="KW-0732">Signal</keyword>
<dbReference type="AlphaFoldDB" id="A0A9N8DFX6"/>
<feature type="chain" id="PRO_5040153642" evidence="2">
    <location>
        <begin position="19"/>
        <end position="342"/>
    </location>
</feature>
<gene>
    <name evidence="3" type="ORF">SEMRO_73_G040520.1</name>
</gene>
<name>A0A9N8DFX6_9STRA</name>
<dbReference type="PANTHER" id="PTHR35498:SF1">
    <property type="entry name" value="LOW PSII ACCUMULATION-LIKE PROTEIN"/>
    <property type="match status" value="1"/>
</dbReference>
<dbReference type="PANTHER" id="PTHR35498">
    <property type="entry name" value="PROTEIN LOW PSII ACCUMULATION 1, CHLOROPLASTIC"/>
    <property type="match status" value="1"/>
</dbReference>
<feature type="region of interest" description="Disordered" evidence="1">
    <location>
        <begin position="35"/>
        <end position="55"/>
    </location>
</feature>
<dbReference type="OrthoDB" id="5130at2759"/>
<protein>
    <submittedName>
        <fullName evidence="3">Uncharacterized protein</fullName>
    </submittedName>
</protein>
<sequence length="342" mass="37218">MILKRLLVAVLWGASASAFSPATSRTSAARIEVRSRTQTSSLSSSPNKDDGLGERFGGFTVKQRLREEVESPFRKVRFVFFLSTVGSALTALYFSGMSTVKALVGGYSDAPPLEQALQSDAINLTGAIVCGFLALREYNVGQANLQRIAKGGQLARLVVEPVGQKRQVLSDYRRAARVLIAAGGADYISELARSLNADQRADPNTIAAQLENSEVIVIPVLLKQQGNDKKIAVDNTREYWLDVESRGDEVDRNFDITRADSVVAFPRGNNAWTDYLESEIETASGQGFDVLEKGFTITVKKNGRILRRATGQPPWSDFLGAMEVLDGSKFGMPGDSERYGGP</sequence>
<keyword evidence="4" id="KW-1185">Reference proteome</keyword>
<dbReference type="Pfam" id="PF11998">
    <property type="entry name" value="DUF3493"/>
    <property type="match status" value="1"/>
</dbReference>
<evidence type="ECO:0000313" key="3">
    <source>
        <dbReference type="EMBL" id="CAB9500009.1"/>
    </source>
</evidence>
<feature type="signal peptide" evidence="2">
    <location>
        <begin position="1"/>
        <end position="18"/>
    </location>
</feature>
<organism evidence="3 4">
    <name type="scientific">Seminavis robusta</name>
    <dbReference type="NCBI Taxonomy" id="568900"/>
    <lineage>
        <taxon>Eukaryota</taxon>
        <taxon>Sar</taxon>
        <taxon>Stramenopiles</taxon>
        <taxon>Ochrophyta</taxon>
        <taxon>Bacillariophyta</taxon>
        <taxon>Bacillariophyceae</taxon>
        <taxon>Bacillariophycidae</taxon>
        <taxon>Naviculales</taxon>
        <taxon>Naviculaceae</taxon>
        <taxon>Seminavis</taxon>
    </lineage>
</organism>
<reference evidence="3" key="1">
    <citation type="submission" date="2020-06" db="EMBL/GenBank/DDBJ databases">
        <authorList>
            <consortium name="Plant Systems Biology data submission"/>
        </authorList>
    </citation>
    <scope>NUCLEOTIDE SEQUENCE</scope>
    <source>
        <strain evidence="3">D6</strain>
    </source>
</reference>
<proteinExistence type="predicted"/>
<dbReference type="Proteomes" id="UP001153069">
    <property type="component" value="Unassembled WGS sequence"/>
</dbReference>
<dbReference type="EMBL" id="CAICTM010000072">
    <property type="protein sequence ID" value="CAB9500009.1"/>
    <property type="molecule type" value="Genomic_DNA"/>
</dbReference>
<evidence type="ECO:0000313" key="4">
    <source>
        <dbReference type="Proteomes" id="UP001153069"/>
    </source>
</evidence>
<accession>A0A9N8DFX6</accession>